<dbReference type="PROSITE" id="PS51257">
    <property type="entry name" value="PROKAR_LIPOPROTEIN"/>
    <property type="match status" value="1"/>
</dbReference>
<evidence type="ECO:0008006" key="4">
    <source>
        <dbReference type="Google" id="ProtNLM"/>
    </source>
</evidence>
<evidence type="ECO:0000256" key="1">
    <source>
        <dbReference type="SAM" id="SignalP"/>
    </source>
</evidence>
<reference evidence="2 3" key="1">
    <citation type="submission" date="2023-02" db="EMBL/GenBank/DDBJ databases">
        <title>Genome sequence of Shewanella metallivivens ER-Te-42B-Light, sp. nov., enriched from sulfide tube worms (Riftia pachyptila) isolated from Explorer Ridge in the Pacific Ocean.</title>
        <authorList>
            <person name="Maltman C."/>
            <person name="Kuzyk S.B."/>
            <person name="Kyndt J.A."/>
            <person name="Yurkov V."/>
        </authorList>
    </citation>
    <scope>NUCLEOTIDE SEQUENCE [LARGE SCALE GENOMIC DNA]</scope>
    <source>
        <strain evidence="2 3">ER-Te-42B-Light</strain>
    </source>
</reference>
<evidence type="ECO:0000313" key="2">
    <source>
        <dbReference type="EMBL" id="MDD8060865.1"/>
    </source>
</evidence>
<organism evidence="2 3">
    <name type="scientific">Shewanella metallivivens</name>
    <dbReference type="NCBI Taxonomy" id="2872342"/>
    <lineage>
        <taxon>Bacteria</taxon>
        <taxon>Pseudomonadati</taxon>
        <taxon>Pseudomonadota</taxon>
        <taxon>Gammaproteobacteria</taxon>
        <taxon>Alteromonadales</taxon>
        <taxon>Shewanellaceae</taxon>
        <taxon>Shewanella</taxon>
    </lineage>
</organism>
<dbReference type="RefSeq" id="WP_238104710.1">
    <property type="nucleotide sequence ID" value="NZ_JAQQPZ010000013.1"/>
</dbReference>
<evidence type="ECO:0000313" key="3">
    <source>
        <dbReference type="Proteomes" id="UP001213691"/>
    </source>
</evidence>
<comment type="caution">
    <text evidence="2">The sequence shown here is derived from an EMBL/GenBank/DDBJ whole genome shotgun (WGS) entry which is preliminary data.</text>
</comment>
<gene>
    <name evidence="2" type="ORF">PQR79_17500</name>
</gene>
<proteinExistence type="predicted"/>
<dbReference type="Proteomes" id="UP001213691">
    <property type="component" value="Unassembled WGS sequence"/>
</dbReference>
<sequence length="92" mass="10131">MQKRLVLSTFLSSLVLSSLLLLTACSGTSPYRLGNAGNADDNKNDTDYMMLNLPRAIVASDPCQYGHPDDIAACRKKKQDEANQLNESLKRN</sequence>
<keyword evidence="3" id="KW-1185">Reference proteome</keyword>
<name>A0ABT5TQH6_9GAMM</name>
<accession>A0ABT5TQH6</accession>
<feature type="chain" id="PRO_5045137127" description="Lipoprotein" evidence="1">
    <location>
        <begin position="24"/>
        <end position="92"/>
    </location>
</feature>
<keyword evidence="1" id="KW-0732">Signal</keyword>
<feature type="signal peptide" evidence="1">
    <location>
        <begin position="1"/>
        <end position="23"/>
    </location>
</feature>
<protein>
    <recommendedName>
        <fullName evidence="4">Lipoprotein</fullName>
    </recommendedName>
</protein>
<dbReference type="EMBL" id="JAQQPZ010000013">
    <property type="protein sequence ID" value="MDD8060865.1"/>
    <property type="molecule type" value="Genomic_DNA"/>
</dbReference>